<keyword evidence="5" id="KW-0539">Nucleus</keyword>
<proteinExistence type="predicted"/>
<dbReference type="EMBL" id="JBGMDY010000006">
    <property type="protein sequence ID" value="KAL2329559.1"/>
    <property type="molecule type" value="Genomic_DNA"/>
</dbReference>
<comment type="subcellular location">
    <subcellularLocation>
        <location evidence="1">Nucleus</location>
    </subcellularLocation>
</comment>
<keyword evidence="4" id="KW-0804">Transcription</keyword>
<keyword evidence="7" id="KW-1185">Reference proteome</keyword>
<evidence type="ECO:0000313" key="7">
    <source>
        <dbReference type="Proteomes" id="UP001603857"/>
    </source>
</evidence>
<dbReference type="GO" id="GO:0005634">
    <property type="term" value="C:nucleus"/>
    <property type="evidence" value="ECO:0007669"/>
    <property type="project" value="UniProtKB-SubCell"/>
</dbReference>
<evidence type="ECO:0000256" key="3">
    <source>
        <dbReference type="ARBA" id="ARBA00023125"/>
    </source>
</evidence>
<gene>
    <name evidence="6" type="ORF">Fmac_017140</name>
</gene>
<evidence type="ECO:0000256" key="4">
    <source>
        <dbReference type="ARBA" id="ARBA00023163"/>
    </source>
</evidence>
<dbReference type="GO" id="GO:0003677">
    <property type="term" value="F:DNA binding"/>
    <property type="evidence" value="ECO:0007669"/>
    <property type="project" value="UniProtKB-KW"/>
</dbReference>
<reference evidence="6 7" key="1">
    <citation type="submission" date="2024-08" db="EMBL/GenBank/DDBJ databases">
        <title>Insights into the chromosomal genome structure of Flemingia macrophylla.</title>
        <authorList>
            <person name="Ding Y."/>
            <person name="Zhao Y."/>
            <person name="Bi W."/>
            <person name="Wu M."/>
            <person name="Zhao G."/>
            <person name="Gong Y."/>
            <person name="Li W."/>
            <person name="Zhang P."/>
        </authorList>
    </citation>
    <scope>NUCLEOTIDE SEQUENCE [LARGE SCALE GENOMIC DNA]</scope>
    <source>
        <strain evidence="6">DYQJB</strain>
        <tissue evidence="6">Leaf</tissue>
    </source>
</reference>
<evidence type="ECO:0000256" key="5">
    <source>
        <dbReference type="ARBA" id="ARBA00023242"/>
    </source>
</evidence>
<protein>
    <recommendedName>
        <fullName evidence="8">MBD domain-containing protein</fullName>
    </recommendedName>
</protein>
<accession>A0ABD1M1A9</accession>
<keyword evidence="2" id="KW-0805">Transcription regulation</keyword>
<comment type="caution">
    <text evidence="6">The sequence shown here is derived from an EMBL/GenBank/DDBJ whole genome shotgun (WGS) entry which is preliminary data.</text>
</comment>
<dbReference type="SUPFAM" id="SSF54171">
    <property type="entry name" value="DNA-binding domain"/>
    <property type="match status" value="1"/>
</dbReference>
<name>A0ABD1M1A9_9FABA</name>
<keyword evidence="3" id="KW-0238">DNA-binding</keyword>
<dbReference type="InterPro" id="IPR016177">
    <property type="entry name" value="DNA-bd_dom_sf"/>
</dbReference>
<evidence type="ECO:0000256" key="2">
    <source>
        <dbReference type="ARBA" id="ARBA00023015"/>
    </source>
</evidence>
<sequence length="105" mass="11947">MEHGGSSHGRDQRTKLNAGDIAAMTKSTIEKIKHRKLLGPNTVLSYHDMNSVGYGWLLPGWVAEERRVESGRIYRYYYGPDGKYYLSQKQVLEAFKQLGVIVLDT</sequence>
<organism evidence="6 7">
    <name type="scientific">Flemingia macrophylla</name>
    <dbReference type="NCBI Taxonomy" id="520843"/>
    <lineage>
        <taxon>Eukaryota</taxon>
        <taxon>Viridiplantae</taxon>
        <taxon>Streptophyta</taxon>
        <taxon>Embryophyta</taxon>
        <taxon>Tracheophyta</taxon>
        <taxon>Spermatophyta</taxon>
        <taxon>Magnoliopsida</taxon>
        <taxon>eudicotyledons</taxon>
        <taxon>Gunneridae</taxon>
        <taxon>Pentapetalae</taxon>
        <taxon>rosids</taxon>
        <taxon>fabids</taxon>
        <taxon>Fabales</taxon>
        <taxon>Fabaceae</taxon>
        <taxon>Papilionoideae</taxon>
        <taxon>50 kb inversion clade</taxon>
        <taxon>NPAAA clade</taxon>
        <taxon>indigoferoid/millettioid clade</taxon>
        <taxon>Phaseoleae</taxon>
        <taxon>Flemingia</taxon>
    </lineage>
</organism>
<evidence type="ECO:0000313" key="6">
    <source>
        <dbReference type="EMBL" id="KAL2329559.1"/>
    </source>
</evidence>
<dbReference type="Proteomes" id="UP001603857">
    <property type="component" value="Unassembled WGS sequence"/>
</dbReference>
<evidence type="ECO:0000256" key="1">
    <source>
        <dbReference type="ARBA" id="ARBA00004123"/>
    </source>
</evidence>
<dbReference type="AlphaFoldDB" id="A0ABD1M1A9"/>
<evidence type="ECO:0008006" key="8">
    <source>
        <dbReference type="Google" id="ProtNLM"/>
    </source>
</evidence>